<sequence>MTLIGAIFNRAKTKETSKRKYTSPPPEIEESKLIRKKRKRFYKYRNVKAIVDSSPPSYDTQRMFRSIPEWVQRTRDLYMENARMLFAISSAYMNGGRVDSHWTTGLYPTRQYYENRLHFYRNTVQENIAIYKRIEKAGPRVVPTKILIEEWNRNKVKIVKSAKNKFVLFPTSPVELIEDSAFKAPDGVKRPRVYIQLRARGHSSLGYLHVELFTEICPLTCALFLELMMGDGLGYGYVGTRFFRYKTYFNFSTKEMVVM</sequence>
<gene>
    <name evidence="1" type="ORF">DCHRY22_LOCUS11061</name>
</gene>
<keyword evidence="2" id="KW-1185">Reference proteome</keyword>
<accession>A0A8J2R043</accession>
<evidence type="ECO:0000313" key="2">
    <source>
        <dbReference type="Proteomes" id="UP000789524"/>
    </source>
</evidence>
<proteinExistence type="predicted"/>
<name>A0A8J2R043_9NEOP</name>
<dbReference type="InterPro" id="IPR029000">
    <property type="entry name" value="Cyclophilin-like_dom_sf"/>
</dbReference>
<reference evidence="1" key="1">
    <citation type="submission" date="2021-09" db="EMBL/GenBank/DDBJ databases">
        <authorList>
            <person name="Martin H S."/>
        </authorList>
    </citation>
    <scope>NUCLEOTIDE SEQUENCE</scope>
</reference>
<organism evidence="1 2">
    <name type="scientific">Danaus chrysippus</name>
    <name type="common">African queen</name>
    <dbReference type="NCBI Taxonomy" id="151541"/>
    <lineage>
        <taxon>Eukaryota</taxon>
        <taxon>Metazoa</taxon>
        <taxon>Ecdysozoa</taxon>
        <taxon>Arthropoda</taxon>
        <taxon>Hexapoda</taxon>
        <taxon>Insecta</taxon>
        <taxon>Pterygota</taxon>
        <taxon>Neoptera</taxon>
        <taxon>Endopterygota</taxon>
        <taxon>Lepidoptera</taxon>
        <taxon>Glossata</taxon>
        <taxon>Ditrysia</taxon>
        <taxon>Papilionoidea</taxon>
        <taxon>Nymphalidae</taxon>
        <taxon>Danainae</taxon>
        <taxon>Danaini</taxon>
        <taxon>Danaina</taxon>
        <taxon>Danaus</taxon>
        <taxon>Anosia</taxon>
    </lineage>
</organism>
<protein>
    <submittedName>
        <fullName evidence="1">(African queen) hypothetical protein</fullName>
    </submittedName>
</protein>
<dbReference type="Gene3D" id="2.40.100.10">
    <property type="entry name" value="Cyclophilin-like"/>
    <property type="match status" value="1"/>
</dbReference>
<dbReference type="EMBL" id="CAKASE010000073">
    <property type="protein sequence ID" value="CAG9574860.1"/>
    <property type="molecule type" value="Genomic_DNA"/>
</dbReference>
<dbReference type="OrthoDB" id="7465393at2759"/>
<dbReference type="Proteomes" id="UP000789524">
    <property type="component" value="Unassembled WGS sequence"/>
</dbReference>
<dbReference type="AlphaFoldDB" id="A0A8J2R043"/>
<dbReference type="SUPFAM" id="SSF50891">
    <property type="entry name" value="Cyclophilin-like"/>
    <property type="match status" value="1"/>
</dbReference>
<comment type="caution">
    <text evidence="1">The sequence shown here is derived from an EMBL/GenBank/DDBJ whole genome shotgun (WGS) entry which is preliminary data.</text>
</comment>
<evidence type="ECO:0000313" key="1">
    <source>
        <dbReference type="EMBL" id="CAG9574860.1"/>
    </source>
</evidence>